<feature type="domain" description="Glutamate/phenylalanine/leucine/valine/L-tryptophan dehydrogenase C-terminal" evidence="8">
    <location>
        <begin position="193"/>
        <end position="424"/>
    </location>
</feature>
<evidence type="ECO:0000259" key="8">
    <source>
        <dbReference type="SMART" id="SM00839"/>
    </source>
</evidence>
<sequence>MITNVKERPIHGMLENVMRQFNHAADIINLNSNIRKILSITNNELIIHFPVKMDNGEIEVFTGYRVQHNNALGPYKGGLRYHPTVDIETAKALAMWMTWKTALVGLPYGGAKGGLKIDPSKYSTSELERITRRFTYALGDNIGPEHDIPAPDVNTNAQTMAWILDTYMTTKPPTERAKNRHVVTGKPLGSGGSEGRDRATGYGVFLNIKFWAERKSMILKDKRFIVQGFGNVGYWAAHFLENEGAKLVGVQDAYGSIANDNGIDVEKLFNYMQQNKNSILNYPDAAALDKDLFFELDCDICIPAALGNQITAANAGKIKAFLIAEGANGPTDVEGEEILLNRGIGVIPDILCNSGGVMASYYEWLQNRNGEYWQLDEVMAKLDKKMKEVFDKVYDMGQEREGDMRTAAFMIAIERIERAYLQRGIFP</sequence>
<feature type="binding site" evidence="5">
    <location>
        <position position="200"/>
    </location>
    <ligand>
        <name>NAD(+)</name>
        <dbReference type="ChEBI" id="CHEBI:57540"/>
    </ligand>
</feature>
<dbReference type="Proteomes" id="UP000634668">
    <property type="component" value="Unassembled WGS sequence"/>
</dbReference>
<name>A0A918MGY4_9FLAO</name>
<evidence type="ECO:0000256" key="1">
    <source>
        <dbReference type="ARBA" id="ARBA00006382"/>
    </source>
</evidence>
<keyword evidence="2 3" id="KW-0560">Oxidoreductase</keyword>
<comment type="similarity">
    <text evidence="1 3 7">Belongs to the Glu/Leu/Phe/Val dehydrogenases family.</text>
</comment>
<dbReference type="PANTHER" id="PTHR11606">
    <property type="entry name" value="GLUTAMATE DEHYDROGENASE"/>
    <property type="match status" value="1"/>
</dbReference>
<keyword evidence="5" id="KW-0547">Nucleotide-binding</keyword>
<gene>
    <name evidence="9" type="ORF">GCM10007383_00430</name>
</gene>
<dbReference type="Gene3D" id="3.40.50.720">
    <property type="entry name" value="NAD(P)-binding Rossmann-like Domain"/>
    <property type="match status" value="1"/>
</dbReference>
<dbReference type="AlphaFoldDB" id="A0A918MGY4"/>
<evidence type="ECO:0000256" key="6">
    <source>
        <dbReference type="PIRSR" id="PIRSR000185-3"/>
    </source>
</evidence>
<feature type="active site" description="Proton donor" evidence="4">
    <location>
        <position position="112"/>
    </location>
</feature>
<evidence type="ECO:0000256" key="7">
    <source>
        <dbReference type="RuleBase" id="RU004417"/>
    </source>
</evidence>
<dbReference type="InterPro" id="IPR046346">
    <property type="entry name" value="Aminoacid_DH-like_N_sf"/>
</dbReference>
<dbReference type="GO" id="GO:0000166">
    <property type="term" value="F:nucleotide binding"/>
    <property type="evidence" value="ECO:0007669"/>
    <property type="project" value="UniProtKB-KW"/>
</dbReference>
<dbReference type="SUPFAM" id="SSF51735">
    <property type="entry name" value="NAD(P)-binding Rossmann-fold domains"/>
    <property type="match status" value="1"/>
</dbReference>
<dbReference type="InterPro" id="IPR033922">
    <property type="entry name" value="NAD_bind_Glu_DH"/>
</dbReference>
<feature type="binding site" evidence="5">
    <location>
        <position position="360"/>
    </location>
    <ligand>
        <name>substrate</name>
    </ligand>
</feature>
<dbReference type="PANTHER" id="PTHR11606:SF13">
    <property type="entry name" value="GLUTAMATE DEHYDROGENASE 1, MITOCHONDRIAL"/>
    <property type="match status" value="1"/>
</dbReference>
<evidence type="ECO:0000256" key="5">
    <source>
        <dbReference type="PIRSR" id="PIRSR000185-2"/>
    </source>
</evidence>
<keyword evidence="10" id="KW-1185">Reference proteome</keyword>
<dbReference type="RefSeq" id="WP_026815052.1">
    <property type="nucleotide sequence ID" value="NZ_BMWP01000001.1"/>
</dbReference>
<evidence type="ECO:0000256" key="4">
    <source>
        <dbReference type="PIRSR" id="PIRSR000185-1"/>
    </source>
</evidence>
<dbReference type="InterPro" id="IPR006095">
    <property type="entry name" value="Glu/Leu/Phe/Val/Trp_DH"/>
</dbReference>
<protein>
    <recommendedName>
        <fullName evidence="3">Glutamate dehydrogenase</fullName>
    </recommendedName>
</protein>
<dbReference type="Gene3D" id="3.40.50.10860">
    <property type="entry name" value="Leucine Dehydrogenase, chain A, domain 1"/>
    <property type="match status" value="1"/>
</dbReference>
<evidence type="ECO:0000313" key="9">
    <source>
        <dbReference type="EMBL" id="GGW21782.1"/>
    </source>
</evidence>
<feature type="binding site" evidence="5">
    <location>
        <position position="100"/>
    </location>
    <ligand>
        <name>substrate</name>
    </ligand>
</feature>
<dbReference type="SUPFAM" id="SSF53223">
    <property type="entry name" value="Aminoacid dehydrogenase-like, N-terminal domain"/>
    <property type="match status" value="1"/>
</dbReference>
<keyword evidence="5" id="KW-0520">NAD</keyword>
<dbReference type="PIRSF" id="PIRSF000185">
    <property type="entry name" value="Glu_DH"/>
    <property type="match status" value="1"/>
</dbReference>
<feature type="binding site" evidence="5">
    <location>
        <position position="76"/>
    </location>
    <ligand>
        <name>substrate</name>
    </ligand>
</feature>
<accession>A0A918MGY4</accession>
<dbReference type="EMBL" id="BMWP01000001">
    <property type="protein sequence ID" value="GGW21782.1"/>
    <property type="molecule type" value="Genomic_DNA"/>
</dbReference>
<comment type="caution">
    <text evidence="9">The sequence shown here is derived from an EMBL/GenBank/DDBJ whole genome shotgun (WGS) entry which is preliminary data.</text>
</comment>
<dbReference type="GO" id="GO:0004352">
    <property type="term" value="F:glutamate dehydrogenase (NAD+) activity"/>
    <property type="evidence" value="ECO:0007669"/>
    <property type="project" value="TreeGrafter"/>
</dbReference>
<dbReference type="InterPro" id="IPR006097">
    <property type="entry name" value="Glu/Leu/Phe/Val/Trp_DH_dimer"/>
</dbReference>
<feature type="site" description="Important for catalysis" evidence="6">
    <location>
        <position position="152"/>
    </location>
</feature>
<dbReference type="InterPro" id="IPR033524">
    <property type="entry name" value="Glu/Leu/Phe/Val_DH_AS"/>
</dbReference>
<dbReference type="Pfam" id="PF02812">
    <property type="entry name" value="ELFV_dehydrog_N"/>
    <property type="match status" value="1"/>
</dbReference>
<dbReference type="CDD" id="cd01076">
    <property type="entry name" value="NAD_bind_1_Glu_DH"/>
    <property type="match status" value="1"/>
</dbReference>
<evidence type="ECO:0000256" key="3">
    <source>
        <dbReference type="PIRNR" id="PIRNR000185"/>
    </source>
</evidence>
<dbReference type="PRINTS" id="PR00082">
    <property type="entry name" value="GLFDHDRGNASE"/>
</dbReference>
<proteinExistence type="inferred from homology"/>
<evidence type="ECO:0000256" key="2">
    <source>
        <dbReference type="ARBA" id="ARBA00023002"/>
    </source>
</evidence>
<dbReference type="InterPro" id="IPR006096">
    <property type="entry name" value="Glu/Leu/Phe/Val/Trp_DH_C"/>
</dbReference>
<organism evidence="9 10">
    <name type="scientific">Arenibacter certesii</name>
    <dbReference type="NCBI Taxonomy" id="228955"/>
    <lineage>
        <taxon>Bacteria</taxon>
        <taxon>Pseudomonadati</taxon>
        <taxon>Bacteroidota</taxon>
        <taxon>Flavobacteriia</taxon>
        <taxon>Flavobacteriales</taxon>
        <taxon>Flavobacteriaceae</taxon>
        <taxon>Arenibacter</taxon>
    </lineage>
</organism>
<dbReference type="PROSITE" id="PS00074">
    <property type="entry name" value="GLFV_DEHYDROGENASE"/>
    <property type="match status" value="1"/>
</dbReference>
<feature type="binding site" evidence="5">
    <location>
        <position position="231"/>
    </location>
    <ligand>
        <name>NAD(+)</name>
        <dbReference type="ChEBI" id="CHEBI:57540"/>
    </ligand>
</feature>
<dbReference type="SMART" id="SM00839">
    <property type="entry name" value="ELFV_dehydrog"/>
    <property type="match status" value="1"/>
</dbReference>
<dbReference type="InterPro" id="IPR036291">
    <property type="entry name" value="NAD(P)-bd_dom_sf"/>
</dbReference>
<dbReference type="InterPro" id="IPR014362">
    <property type="entry name" value="Glu_DH"/>
</dbReference>
<reference evidence="9" key="1">
    <citation type="journal article" date="2014" name="Int. J. Syst. Evol. Microbiol.">
        <title>Complete genome sequence of Corynebacterium casei LMG S-19264T (=DSM 44701T), isolated from a smear-ripened cheese.</title>
        <authorList>
            <consortium name="US DOE Joint Genome Institute (JGI-PGF)"/>
            <person name="Walter F."/>
            <person name="Albersmeier A."/>
            <person name="Kalinowski J."/>
            <person name="Ruckert C."/>
        </authorList>
    </citation>
    <scope>NUCLEOTIDE SEQUENCE</scope>
    <source>
        <strain evidence="9">KCTC 12113</strain>
    </source>
</reference>
<dbReference type="GO" id="GO:0006538">
    <property type="term" value="P:L-glutamate catabolic process"/>
    <property type="evidence" value="ECO:0007669"/>
    <property type="project" value="TreeGrafter"/>
</dbReference>
<reference evidence="9" key="2">
    <citation type="submission" date="2020-09" db="EMBL/GenBank/DDBJ databases">
        <authorList>
            <person name="Sun Q."/>
            <person name="Kim S."/>
        </authorList>
    </citation>
    <scope>NUCLEOTIDE SEQUENCE</scope>
    <source>
        <strain evidence="9">KCTC 12113</strain>
    </source>
</reference>
<evidence type="ECO:0000313" key="10">
    <source>
        <dbReference type="Proteomes" id="UP000634668"/>
    </source>
</evidence>
<dbReference type="Pfam" id="PF00208">
    <property type="entry name" value="ELFV_dehydrog"/>
    <property type="match status" value="1"/>
</dbReference>